<evidence type="ECO:0000313" key="1">
    <source>
        <dbReference type="EMBL" id="CAG7722381.1"/>
    </source>
</evidence>
<feature type="non-terminal residue" evidence="1">
    <location>
        <position position="1"/>
    </location>
</feature>
<sequence>ATPVKRKMRICQLQEKILSDIAEYTTAVCIPWSQEESSSVY</sequence>
<organism evidence="1 2">
    <name type="scientific">Allacma fusca</name>
    <dbReference type="NCBI Taxonomy" id="39272"/>
    <lineage>
        <taxon>Eukaryota</taxon>
        <taxon>Metazoa</taxon>
        <taxon>Ecdysozoa</taxon>
        <taxon>Arthropoda</taxon>
        <taxon>Hexapoda</taxon>
        <taxon>Collembola</taxon>
        <taxon>Symphypleona</taxon>
        <taxon>Sminthuridae</taxon>
        <taxon>Allacma</taxon>
    </lineage>
</organism>
<keyword evidence="2" id="KW-1185">Reference proteome</keyword>
<dbReference type="AlphaFoldDB" id="A0A8J2JLN8"/>
<evidence type="ECO:0000313" key="2">
    <source>
        <dbReference type="Proteomes" id="UP000708208"/>
    </source>
</evidence>
<dbReference type="Proteomes" id="UP000708208">
    <property type="component" value="Unassembled WGS sequence"/>
</dbReference>
<dbReference type="EMBL" id="CAJVCH010088744">
    <property type="protein sequence ID" value="CAG7722381.1"/>
    <property type="molecule type" value="Genomic_DNA"/>
</dbReference>
<protein>
    <submittedName>
        <fullName evidence="1">Uncharacterized protein</fullName>
    </submittedName>
</protein>
<gene>
    <name evidence="1" type="ORF">AFUS01_LOCUS11520</name>
</gene>
<reference evidence="1" key="1">
    <citation type="submission" date="2021-06" db="EMBL/GenBank/DDBJ databases">
        <authorList>
            <person name="Hodson N. C."/>
            <person name="Mongue J. A."/>
            <person name="Jaron S. K."/>
        </authorList>
    </citation>
    <scope>NUCLEOTIDE SEQUENCE</scope>
</reference>
<proteinExistence type="predicted"/>
<comment type="caution">
    <text evidence="1">The sequence shown here is derived from an EMBL/GenBank/DDBJ whole genome shotgun (WGS) entry which is preliminary data.</text>
</comment>
<accession>A0A8J2JLN8</accession>
<name>A0A8J2JLN8_9HEXA</name>